<evidence type="ECO:0000313" key="3">
    <source>
        <dbReference type="EMBL" id="OJI94796.1"/>
    </source>
</evidence>
<feature type="signal peptide" evidence="1">
    <location>
        <begin position="1"/>
        <end position="18"/>
    </location>
</feature>
<sequence length="199" mass="20954">MRQKAGIPMTTFSRRAFALSGLAGGAVALSGCDRISGTTAPDRLDARVDATLAEMFAQYGKTRSIAARSAGMLVMPLITEAGLGFGGGFGRGALRVGGVSVEYYNTTKANWGVQIGANQYAHVLFFMTEDALLNFRTGDGWELGADVEAAIYDDGQTFSTSTTTNSAPVISIIFGQAGLKLGVTIEGTKYSKMAPPERF</sequence>
<dbReference type="InterPro" id="IPR007461">
    <property type="entry name" value="Ysc84_actin-binding"/>
</dbReference>
<proteinExistence type="predicted"/>
<organism evidence="3 4">
    <name type="scientific">Planktotalea frisia</name>
    <dbReference type="NCBI Taxonomy" id="696762"/>
    <lineage>
        <taxon>Bacteria</taxon>
        <taxon>Pseudomonadati</taxon>
        <taxon>Pseudomonadota</taxon>
        <taxon>Alphaproteobacteria</taxon>
        <taxon>Rhodobacterales</taxon>
        <taxon>Paracoccaceae</taxon>
        <taxon>Planktotalea</taxon>
    </lineage>
</organism>
<keyword evidence="4" id="KW-1185">Reference proteome</keyword>
<protein>
    <recommendedName>
        <fullName evidence="2">Ysc84 actin-binding domain-containing protein</fullName>
    </recommendedName>
</protein>
<keyword evidence="1" id="KW-0732">Signal</keyword>
<dbReference type="Pfam" id="PF04366">
    <property type="entry name" value="Ysc84"/>
    <property type="match status" value="1"/>
</dbReference>
<evidence type="ECO:0000259" key="2">
    <source>
        <dbReference type="Pfam" id="PF04366"/>
    </source>
</evidence>
<gene>
    <name evidence="3" type="ORF">PFRI_09750</name>
</gene>
<feature type="domain" description="Ysc84 actin-binding" evidence="2">
    <location>
        <begin position="108"/>
        <end position="191"/>
    </location>
</feature>
<feature type="chain" id="PRO_5012318396" description="Ysc84 actin-binding domain-containing protein" evidence="1">
    <location>
        <begin position="19"/>
        <end position="199"/>
    </location>
</feature>
<name>A0A1L9NZW9_9RHOB</name>
<dbReference type="AlphaFoldDB" id="A0A1L9NZW9"/>
<evidence type="ECO:0000313" key="4">
    <source>
        <dbReference type="Proteomes" id="UP000184514"/>
    </source>
</evidence>
<dbReference type="STRING" id="696762.PFRI_09750"/>
<dbReference type="Proteomes" id="UP000184514">
    <property type="component" value="Unassembled WGS sequence"/>
</dbReference>
<evidence type="ECO:0000256" key="1">
    <source>
        <dbReference type="SAM" id="SignalP"/>
    </source>
</evidence>
<accession>A0A1L9NZW9</accession>
<reference evidence="3 4" key="1">
    <citation type="submission" date="2016-10" db="EMBL/GenBank/DDBJ databases">
        <title>Genome sequence of Planktotalea frisia SH6-1.</title>
        <authorList>
            <person name="Poehlein A."/>
            <person name="Bakenhus I."/>
            <person name="Voget S."/>
            <person name="Brinkhoff T."/>
            <person name="Simon M."/>
        </authorList>
    </citation>
    <scope>NUCLEOTIDE SEQUENCE [LARGE SCALE GENOMIC DNA]</scope>
    <source>
        <strain evidence="3 4">SH6-1</strain>
    </source>
</reference>
<dbReference type="PROSITE" id="PS51257">
    <property type="entry name" value="PROKAR_LIPOPROTEIN"/>
    <property type="match status" value="1"/>
</dbReference>
<comment type="caution">
    <text evidence="3">The sequence shown here is derived from an EMBL/GenBank/DDBJ whole genome shotgun (WGS) entry which is preliminary data.</text>
</comment>
<dbReference type="EMBL" id="MLCB01000085">
    <property type="protein sequence ID" value="OJI94796.1"/>
    <property type="molecule type" value="Genomic_DNA"/>
</dbReference>